<keyword evidence="1" id="KW-0472">Membrane</keyword>
<keyword evidence="1" id="KW-0812">Transmembrane</keyword>
<evidence type="ECO:0000256" key="1">
    <source>
        <dbReference type="SAM" id="Phobius"/>
    </source>
</evidence>
<evidence type="ECO:0000313" key="2">
    <source>
        <dbReference type="EMBL" id="JAD81429.1"/>
    </source>
</evidence>
<organism evidence="2">
    <name type="scientific">Arundo donax</name>
    <name type="common">Giant reed</name>
    <name type="synonym">Donax arundinaceus</name>
    <dbReference type="NCBI Taxonomy" id="35708"/>
    <lineage>
        <taxon>Eukaryota</taxon>
        <taxon>Viridiplantae</taxon>
        <taxon>Streptophyta</taxon>
        <taxon>Embryophyta</taxon>
        <taxon>Tracheophyta</taxon>
        <taxon>Spermatophyta</taxon>
        <taxon>Magnoliopsida</taxon>
        <taxon>Liliopsida</taxon>
        <taxon>Poales</taxon>
        <taxon>Poaceae</taxon>
        <taxon>PACMAD clade</taxon>
        <taxon>Arundinoideae</taxon>
        <taxon>Arundineae</taxon>
        <taxon>Arundo</taxon>
    </lineage>
</organism>
<accession>A0A0A9CYJ8</accession>
<protein>
    <submittedName>
        <fullName evidence="2">Uncharacterized protein</fullName>
    </submittedName>
</protein>
<sequence length="90" mass="10185">MLSVAQLLLNIAVVHSISYVMLLCSHCVFAIFKALHPKSKSTSLWQGYCTTFSIHYLDMVNILFSLPYNDIDEHCHSCYVIIPSGLTTYI</sequence>
<dbReference type="EMBL" id="GBRH01216466">
    <property type="protein sequence ID" value="JAD81429.1"/>
    <property type="molecule type" value="Transcribed_RNA"/>
</dbReference>
<reference evidence="2" key="2">
    <citation type="journal article" date="2015" name="Data Brief">
        <title>Shoot transcriptome of the giant reed, Arundo donax.</title>
        <authorList>
            <person name="Barrero R.A."/>
            <person name="Guerrero F.D."/>
            <person name="Moolhuijzen P."/>
            <person name="Goolsby J.A."/>
            <person name="Tidwell J."/>
            <person name="Bellgard S.E."/>
            <person name="Bellgard M.I."/>
        </authorList>
    </citation>
    <scope>NUCLEOTIDE SEQUENCE</scope>
    <source>
        <tissue evidence="2">Shoot tissue taken approximately 20 cm above the soil surface</tissue>
    </source>
</reference>
<name>A0A0A9CYJ8_ARUDO</name>
<proteinExistence type="predicted"/>
<feature type="transmembrane region" description="Helical" evidence="1">
    <location>
        <begin position="12"/>
        <end position="32"/>
    </location>
</feature>
<reference evidence="2" key="1">
    <citation type="submission" date="2014-09" db="EMBL/GenBank/DDBJ databases">
        <authorList>
            <person name="Magalhaes I.L.F."/>
            <person name="Oliveira U."/>
            <person name="Santos F.R."/>
            <person name="Vidigal T.H.D.A."/>
            <person name="Brescovit A.D."/>
            <person name="Santos A.J."/>
        </authorList>
    </citation>
    <scope>NUCLEOTIDE SEQUENCE</scope>
    <source>
        <tissue evidence="2">Shoot tissue taken approximately 20 cm above the soil surface</tissue>
    </source>
</reference>
<keyword evidence="1" id="KW-1133">Transmembrane helix</keyword>
<dbReference type="AlphaFoldDB" id="A0A0A9CYJ8"/>